<keyword evidence="7" id="KW-1185">Reference proteome</keyword>
<gene>
    <name evidence="6" type="ORF">Celaphus_00003515</name>
</gene>
<evidence type="ECO:0000259" key="5">
    <source>
        <dbReference type="Pfam" id="PF01593"/>
    </source>
</evidence>
<evidence type="ECO:0000313" key="7">
    <source>
        <dbReference type="Proteomes" id="UP000242450"/>
    </source>
</evidence>
<feature type="domain" description="Amine oxidase" evidence="5">
    <location>
        <begin position="227"/>
        <end position="439"/>
    </location>
</feature>
<organism evidence="6 7">
    <name type="scientific">Cervus elaphus hippelaphus</name>
    <name type="common">European red deer</name>
    <dbReference type="NCBI Taxonomy" id="46360"/>
    <lineage>
        <taxon>Eukaryota</taxon>
        <taxon>Metazoa</taxon>
        <taxon>Chordata</taxon>
        <taxon>Craniata</taxon>
        <taxon>Vertebrata</taxon>
        <taxon>Euteleostomi</taxon>
        <taxon>Mammalia</taxon>
        <taxon>Eutheria</taxon>
        <taxon>Laurasiatheria</taxon>
        <taxon>Artiodactyla</taxon>
        <taxon>Ruminantia</taxon>
        <taxon>Pecora</taxon>
        <taxon>Cervidae</taxon>
        <taxon>Cervinae</taxon>
        <taxon>Cervus</taxon>
    </lineage>
</organism>
<dbReference type="InterPro" id="IPR002937">
    <property type="entry name" value="Amino_oxidase"/>
</dbReference>
<dbReference type="InterPro" id="IPR036188">
    <property type="entry name" value="FAD/NAD-bd_sf"/>
</dbReference>
<keyword evidence="2" id="KW-0285">Flavoprotein</keyword>
<evidence type="ECO:0000256" key="3">
    <source>
        <dbReference type="ARBA" id="ARBA00022827"/>
    </source>
</evidence>
<evidence type="ECO:0000313" key="6">
    <source>
        <dbReference type="EMBL" id="OWK12204.1"/>
    </source>
</evidence>
<accession>A0A212D283</accession>
<protein>
    <recommendedName>
        <fullName evidence="5">Amine oxidase domain-containing protein</fullName>
    </recommendedName>
</protein>
<comment type="caution">
    <text evidence="6">The sequence shown here is derived from an EMBL/GenBank/DDBJ whole genome shotgun (WGS) entry which is preliminary data.</text>
</comment>
<feature type="region of interest" description="Disordered" evidence="4">
    <location>
        <begin position="27"/>
        <end position="85"/>
    </location>
</feature>
<dbReference type="Gene3D" id="3.50.50.60">
    <property type="entry name" value="FAD/NAD(P)-binding domain"/>
    <property type="match status" value="2"/>
</dbReference>
<dbReference type="EMBL" id="MKHE01000009">
    <property type="protein sequence ID" value="OWK12204.1"/>
    <property type="molecule type" value="Genomic_DNA"/>
</dbReference>
<dbReference type="PANTHER" id="PTHR10742:SF235">
    <property type="entry name" value="AMINE OXIDASE"/>
    <property type="match status" value="1"/>
</dbReference>
<dbReference type="Proteomes" id="UP000242450">
    <property type="component" value="Chromosome 9"/>
</dbReference>
<dbReference type="OrthoDB" id="5046242at2759"/>
<evidence type="ECO:0000256" key="4">
    <source>
        <dbReference type="SAM" id="MobiDB-lite"/>
    </source>
</evidence>
<dbReference type="SUPFAM" id="SSF51905">
    <property type="entry name" value="FAD/NAD(P)-binding domain"/>
    <property type="match status" value="1"/>
</dbReference>
<evidence type="ECO:0000256" key="1">
    <source>
        <dbReference type="ARBA" id="ARBA00001974"/>
    </source>
</evidence>
<proteinExistence type="predicted"/>
<dbReference type="SUPFAM" id="SSF54373">
    <property type="entry name" value="FAD-linked reductases, C-terminal domain"/>
    <property type="match status" value="1"/>
</dbReference>
<dbReference type="PANTHER" id="PTHR10742">
    <property type="entry name" value="FLAVIN MONOAMINE OXIDASE"/>
    <property type="match status" value="1"/>
</dbReference>
<dbReference type="InterPro" id="IPR050281">
    <property type="entry name" value="Flavin_monoamine_oxidase"/>
</dbReference>
<dbReference type="Pfam" id="PF01593">
    <property type="entry name" value="Amino_oxidase"/>
    <property type="match status" value="2"/>
</dbReference>
<keyword evidence="3" id="KW-0274">FAD</keyword>
<evidence type="ECO:0000256" key="2">
    <source>
        <dbReference type="ARBA" id="ARBA00022630"/>
    </source>
</evidence>
<sequence>MNRLGPRGSCQVPLVARSLERLGAVGVGRRGSATSGKRALHSLSARLPPPAQDTPLLRTRPLSQQPTRLQGFRGAQRKPGSASEARARAVKPMCLALTPLSVLGLGTQASNSQPIRCFENPQYEEMVQLTQDGLGQMAERKQIVVIRAGMAGLTVAKTLQDAGHQVYVGKDLGGSCMGNLGQREVTVLEASGCVGGRIETHRVPGAQWYMDLGAMRIPYSHRLDEITGGFDQLSHALHAALLPGTVQLHSPPEEVESYGGHVHITYQTPDPLKPRASLTADCMLVATTAKAAQLLCFQPPLSHGKENALRSIHYSSVTKVSLGVSPALIGLSSLSTTRHTFPDGTGVILTSFTMDDNSSFFAALDHAQAADVVLDDLATTHDLSKEELRALTGARTPTPWYVDYAQELGWVHFAGEHTNLPHGWIDTAIKSGLKTAQNIQEAVGLALTKGPRDPKEPHSRMEL</sequence>
<dbReference type="GO" id="GO:0001716">
    <property type="term" value="F:L-amino-acid oxidase activity"/>
    <property type="evidence" value="ECO:0007669"/>
    <property type="project" value="TreeGrafter"/>
</dbReference>
<name>A0A212D283_CEREH</name>
<dbReference type="Gene3D" id="3.90.660.10">
    <property type="match status" value="2"/>
</dbReference>
<dbReference type="GO" id="GO:0009063">
    <property type="term" value="P:amino acid catabolic process"/>
    <property type="evidence" value="ECO:0007669"/>
    <property type="project" value="TreeGrafter"/>
</dbReference>
<dbReference type="AlphaFoldDB" id="A0A212D283"/>
<dbReference type="Gene3D" id="1.10.10.1620">
    <property type="match status" value="1"/>
</dbReference>
<reference evidence="6 7" key="1">
    <citation type="journal article" date="2018" name="Mol. Genet. Genomics">
        <title>The red deer Cervus elaphus genome CerEla1.0: sequencing, annotating, genes, and chromosomes.</title>
        <authorList>
            <person name="Bana N.A."/>
            <person name="Nyiri A."/>
            <person name="Nagy J."/>
            <person name="Frank K."/>
            <person name="Nagy T."/>
            <person name="Steger V."/>
            <person name="Schiller M."/>
            <person name="Lakatos P."/>
            <person name="Sugar L."/>
            <person name="Horn P."/>
            <person name="Barta E."/>
            <person name="Orosz L."/>
        </authorList>
    </citation>
    <scope>NUCLEOTIDE SEQUENCE [LARGE SCALE GENOMIC DNA]</scope>
    <source>
        <strain evidence="6">Hungarian</strain>
    </source>
</reference>
<comment type="cofactor">
    <cofactor evidence="1">
        <name>FAD</name>
        <dbReference type="ChEBI" id="CHEBI:57692"/>
    </cofactor>
</comment>
<feature type="domain" description="Amine oxidase" evidence="5">
    <location>
        <begin position="181"/>
        <end position="221"/>
    </location>
</feature>